<organism evidence="15 16">
    <name type="scientific">Aciduricibacillus chroicocephali</name>
    <dbReference type="NCBI Taxonomy" id="3054939"/>
    <lineage>
        <taxon>Bacteria</taxon>
        <taxon>Bacillati</taxon>
        <taxon>Bacillota</taxon>
        <taxon>Bacilli</taxon>
        <taxon>Bacillales</taxon>
        <taxon>Bacillaceae</taxon>
        <taxon>Aciduricibacillus</taxon>
    </lineage>
</organism>
<keyword evidence="5 14" id="KW-0479">Metal-binding</keyword>
<accession>A0ABY9KUU1</accession>
<keyword evidence="4 14" id="KW-0812">Transmembrane</keyword>
<dbReference type="Proteomes" id="UP001180087">
    <property type="component" value="Chromosome"/>
</dbReference>
<comment type="similarity">
    <text evidence="11 14">Belongs to the fluoride channel Fluc/FEX (TC 1.A.43) family.</text>
</comment>
<evidence type="ECO:0000256" key="5">
    <source>
        <dbReference type="ARBA" id="ARBA00022723"/>
    </source>
</evidence>
<evidence type="ECO:0000256" key="7">
    <source>
        <dbReference type="ARBA" id="ARBA00023053"/>
    </source>
</evidence>
<dbReference type="PANTHER" id="PTHR28259">
    <property type="entry name" value="FLUORIDE EXPORT PROTEIN 1-RELATED"/>
    <property type="match status" value="1"/>
</dbReference>
<keyword evidence="3 14" id="KW-1003">Cell membrane</keyword>
<keyword evidence="10 14" id="KW-0407">Ion channel</keyword>
<comment type="subcellular location">
    <subcellularLocation>
        <location evidence="1 14">Cell membrane</location>
        <topology evidence="1 14">Multi-pass membrane protein</topology>
    </subcellularLocation>
</comment>
<dbReference type="HAMAP" id="MF_00454">
    <property type="entry name" value="FluC"/>
    <property type="match status" value="1"/>
</dbReference>
<proteinExistence type="inferred from homology"/>
<dbReference type="EMBL" id="CP129113">
    <property type="protein sequence ID" value="WLV24017.1"/>
    <property type="molecule type" value="Genomic_DNA"/>
</dbReference>
<feature type="binding site" evidence="14">
    <location>
        <position position="74"/>
    </location>
    <ligand>
        <name>Na(+)</name>
        <dbReference type="ChEBI" id="CHEBI:29101"/>
        <note>structural</note>
    </ligand>
</feature>
<evidence type="ECO:0000256" key="4">
    <source>
        <dbReference type="ARBA" id="ARBA00022692"/>
    </source>
</evidence>
<keyword evidence="8 14" id="KW-0406">Ion transport</keyword>
<gene>
    <name evidence="14 15" type="primary">crcB</name>
    <name evidence="14" type="synonym">fluC</name>
    <name evidence="15" type="ORF">QR721_10275</name>
</gene>
<evidence type="ECO:0000256" key="10">
    <source>
        <dbReference type="ARBA" id="ARBA00023303"/>
    </source>
</evidence>
<feature type="binding site" evidence="14">
    <location>
        <position position="77"/>
    </location>
    <ligand>
        <name>Na(+)</name>
        <dbReference type="ChEBI" id="CHEBI:29101"/>
        <note>structural</note>
    </ligand>
</feature>
<evidence type="ECO:0000256" key="6">
    <source>
        <dbReference type="ARBA" id="ARBA00022989"/>
    </source>
</evidence>
<dbReference type="Pfam" id="PF02537">
    <property type="entry name" value="CRCB"/>
    <property type="match status" value="1"/>
</dbReference>
<dbReference type="InterPro" id="IPR003691">
    <property type="entry name" value="FluC"/>
</dbReference>
<evidence type="ECO:0000313" key="16">
    <source>
        <dbReference type="Proteomes" id="UP001180087"/>
    </source>
</evidence>
<evidence type="ECO:0000256" key="8">
    <source>
        <dbReference type="ARBA" id="ARBA00023065"/>
    </source>
</evidence>
<keyword evidence="9 14" id="KW-0472">Membrane</keyword>
<evidence type="ECO:0000256" key="11">
    <source>
        <dbReference type="ARBA" id="ARBA00035120"/>
    </source>
</evidence>
<comment type="catalytic activity">
    <reaction evidence="12">
        <text>fluoride(in) = fluoride(out)</text>
        <dbReference type="Rhea" id="RHEA:76159"/>
        <dbReference type="ChEBI" id="CHEBI:17051"/>
    </reaction>
    <physiologicalReaction direction="left-to-right" evidence="12">
        <dbReference type="Rhea" id="RHEA:76160"/>
    </physiologicalReaction>
</comment>
<comment type="function">
    <text evidence="13 14">Fluoride-specific ion channel. Important for reducing fluoride concentration in the cell, thus reducing its toxicity.</text>
</comment>
<feature type="transmembrane region" description="Helical" evidence="14">
    <location>
        <begin position="95"/>
        <end position="118"/>
    </location>
</feature>
<dbReference type="NCBIfam" id="TIGR00494">
    <property type="entry name" value="crcB"/>
    <property type="match status" value="1"/>
</dbReference>
<evidence type="ECO:0000256" key="3">
    <source>
        <dbReference type="ARBA" id="ARBA00022475"/>
    </source>
</evidence>
<dbReference type="PANTHER" id="PTHR28259:SF16">
    <property type="entry name" value="FLUORIDE-SPECIFIC ION CHANNEL FLUC 2"/>
    <property type="match status" value="1"/>
</dbReference>
<keyword evidence="7 14" id="KW-0915">Sodium</keyword>
<evidence type="ECO:0000256" key="12">
    <source>
        <dbReference type="ARBA" id="ARBA00035585"/>
    </source>
</evidence>
<name>A0ABY9KUU1_9BACI</name>
<evidence type="ECO:0000256" key="13">
    <source>
        <dbReference type="ARBA" id="ARBA00049940"/>
    </source>
</evidence>
<evidence type="ECO:0000256" key="2">
    <source>
        <dbReference type="ARBA" id="ARBA00022448"/>
    </source>
</evidence>
<feature type="transmembrane region" description="Helical" evidence="14">
    <location>
        <begin position="64"/>
        <end position="83"/>
    </location>
</feature>
<sequence length="119" mass="12417">MFLLVGAGGMIGACARFGLGGWINRSFPQASPFPIGTFIINAAGSFLLGLLANLHIHATIGTGLWLFLGVGFCGAFTTFSTFGTEAMVLLETKRLNLAVLYVIASVIVGICFAAIGFLI</sequence>
<keyword evidence="2 14" id="KW-0813">Transport</keyword>
<feature type="transmembrane region" description="Helical" evidence="14">
    <location>
        <begin position="31"/>
        <end position="52"/>
    </location>
</feature>
<evidence type="ECO:0000256" key="14">
    <source>
        <dbReference type="HAMAP-Rule" id="MF_00454"/>
    </source>
</evidence>
<keyword evidence="6 14" id="KW-1133">Transmembrane helix</keyword>
<keyword evidence="16" id="KW-1185">Reference proteome</keyword>
<reference evidence="15" key="1">
    <citation type="submission" date="2023-06" db="EMBL/GenBank/DDBJ databases">
        <title>A Treasure from Seagulls: Isolation and Description of Aciduricobacillus qingdaonensis gen. nov., sp. nov., a Rare Obligately Uric Acid-utilizing Member in the Family Bacillaceae.</title>
        <authorList>
            <person name="Liu W."/>
            <person name="Wang B."/>
        </authorList>
    </citation>
    <scope>NUCLEOTIDE SEQUENCE</scope>
    <source>
        <strain evidence="15">44XB</strain>
    </source>
</reference>
<evidence type="ECO:0000313" key="15">
    <source>
        <dbReference type="EMBL" id="WLV24017.1"/>
    </source>
</evidence>
<comment type="activity regulation">
    <text evidence="14">Na(+) is not transported, but it plays an essential structural role and its presence is essential for fluoride channel function.</text>
</comment>
<protein>
    <recommendedName>
        <fullName evidence="14">Fluoride-specific ion channel FluC</fullName>
    </recommendedName>
</protein>
<evidence type="ECO:0000256" key="9">
    <source>
        <dbReference type="ARBA" id="ARBA00023136"/>
    </source>
</evidence>
<evidence type="ECO:0000256" key="1">
    <source>
        <dbReference type="ARBA" id="ARBA00004651"/>
    </source>
</evidence>